<dbReference type="Proteomes" id="UP000624419">
    <property type="component" value="Unassembled WGS sequence"/>
</dbReference>
<dbReference type="Gene3D" id="1.10.10.10">
    <property type="entry name" value="Winged helix-like DNA-binding domain superfamily/Winged helix DNA-binding domain"/>
    <property type="match status" value="1"/>
</dbReference>
<accession>A0ABR8LRJ9</accession>
<dbReference type="SUPFAM" id="SSF48452">
    <property type="entry name" value="TPR-like"/>
    <property type="match status" value="1"/>
</dbReference>
<dbReference type="RefSeq" id="WP_191026706.1">
    <property type="nucleotide sequence ID" value="NZ_JABBXD010000018.1"/>
</dbReference>
<evidence type="ECO:0000313" key="5">
    <source>
        <dbReference type="Proteomes" id="UP000624419"/>
    </source>
</evidence>
<sequence length="660" mass="74511">MATGNSVKSCYSFGQGCKFYPDQKLLVCATNEHVLRNKTAEVLLILLQTPGQVVPAKSFFDIVWQGKFVSENVLKQSVSELRQCLGDSGRKLIVTLSKKGYMFKGEVNLAVSSYQDNSADAQSEPDKSQLALGRSVPNLILWLSRFFSHAKLRTTLSLISVFALCFPTYFAHEKSLYNEAIYAKNQLLEGKLLIHKTMNANEFKRDDKDSDQRLDELKAIAFKQDSDVLFSLGKLSAFRHFAMSVGAYKEALLAVTREENHIENSYGLVSVQYLEALLTKSDILLDLERREEAFRISKEAMALAEQNFSENKQLLANTYLAHSKAILYCLEPLCRREKTMKEGRRLALLAAEFYKSHRQQDRVRYGDSQILLSWYTFTPEKKLEFVERGLSAFQNSLGPGHSKTIGAREEIGRIKAFYYEDWKAAETILTDTKAMRDKTETGESRSLAMSEHYLGELFFMSGQFERAIEALNNAKHKLATSVGKYNNTYLEQTMLKARAHLYLGDLSGCKEELLESHKISASPNISAGVVILRAIEATRMRLNSLEPSKSMAEMAVQEGESPPAKDVYKSPGSVLAHEVITRKFKLSPKEVAGKFIQSIRELNKPSSELNRYFYPADLAFIQGRAQAICEKHSKSFCGRMSSIMAVRLNDSPSFSQRRVL</sequence>
<feature type="DNA-binding region" description="OmpR/PhoB-type" evidence="2">
    <location>
        <begin position="8"/>
        <end position="105"/>
    </location>
</feature>
<dbReference type="EMBL" id="JABBXD010000018">
    <property type="protein sequence ID" value="MBD3587676.1"/>
    <property type="molecule type" value="Genomic_DNA"/>
</dbReference>
<feature type="domain" description="OmpR/PhoB-type" evidence="3">
    <location>
        <begin position="8"/>
        <end position="105"/>
    </location>
</feature>
<protein>
    <recommendedName>
        <fullName evidence="3">OmpR/PhoB-type domain-containing protein</fullName>
    </recommendedName>
</protein>
<dbReference type="SUPFAM" id="SSF46894">
    <property type="entry name" value="C-terminal effector domain of the bipartite response regulators"/>
    <property type="match status" value="1"/>
</dbReference>
<name>A0ABR8LRJ9_9ALTE</name>
<organism evidence="4 5">
    <name type="scientific">Salinimonas profundi</name>
    <dbReference type="NCBI Taxonomy" id="2729140"/>
    <lineage>
        <taxon>Bacteria</taxon>
        <taxon>Pseudomonadati</taxon>
        <taxon>Pseudomonadota</taxon>
        <taxon>Gammaproteobacteria</taxon>
        <taxon>Alteromonadales</taxon>
        <taxon>Alteromonadaceae</taxon>
        <taxon>Alteromonas/Salinimonas group</taxon>
        <taxon>Salinimonas</taxon>
    </lineage>
</organism>
<evidence type="ECO:0000259" key="3">
    <source>
        <dbReference type="PROSITE" id="PS51755"/>
    </source>
</evidence>
<dbReference type="Pfam" id="PF00486">
    <property type="entry name" value="Trans_reg_C"/>
    <property type="match status" value="1"/>
</dbReference>
<dbReference type="InterPro" id="IPR036388">
    <property type="entry name" value="WH-like_DNA-bd_sf"/>
</dbReference>
<evidence type="ECO:0000256" key="2">
    <source>
        <dbReference type="PROSITE-ProRule" id="PRU01091"/>
    </source>
</evidence>
<dbReference type="InterPro" id="IPR016032">
    <property type="entry name" value="Sig_transdc_resp-reg_C-effctor"/>
</dbReference>
<dbReference type="InterPro" id="IPR011990">
    <property type="entry name" value="TPR-like_helical_dom_sf"/>
</dbReference>
<dbReference type="Gene3D" id="1.25.40.10">
    <property type="entry name" value="Tetratricopeptide repeat domain"/>
    <property type="match status" value="1"/>
</dbReference>
<evidence type="ECO:0000256" key="1">
    <source>
        <dbReference type="ARBA" id="ARBA00023125"/>
    </source>
</evidence>
<evidence type="ECO:0000313" key="4">
    <source>
        <dbReference type="EMBL" id="MBD3587676.1"/>
    </source>
</evidence>
<proteinExistence type="predicted"/>
<keyword evidence="1 2" id="KW-0238">DNA-binding</keyword>
<dbReference type="SMART" id="SM00862">
    <property type="entry name" value="Trans_reg_C"/>
    <property type="match status" value="1"/>
</dbReference>
<dbReference type="PROSITE" id="PS51755">
    <property type="entry name" value="OMPR_PHOB"/>
    <property type="match status" value="1"/>
</dbReference>
<dbReference type="InterPro" id="IPR001867">
    <property type="entry name" value="OmpR/PhoB-type_DNA-bd"/>
</dbReference>
<gene>
    <name evidence="4" type="ORF">HHX48_18210</name>
</gene>
<keyword evidence="5" id="KW-1185">Reference proteome</keyword>
<reference evidence="4 5" key="1">
    <citation type="submission" date="2020-04" db="EMBL/GenBank/DDBJ databases">
        <title>Salinimonas sp. HHU 13199.</title>
        <authorList>
            <person name="Cui X."/>
            <person name="Zhang D."/>
        </authorList>
    </citation>
    <scope>NUCLEOTIDE SEQUENCE [LARGE SCALE GENOMIC DNA]</scope>
    <source>
        <strain evidence="4 5">HHU 13199</strain>
    </source>
</reference>
<comment type="caution">
    <text evidence="4">The sequence shown here is derived from an EMBL/GenBank/DDBJ whole genome shotgun (WGS) entry which is preliminary data.</text>
</comment>